<dbReference type="InterPro" id="IPR023192">
    <property type="entry name" value="TGS-like_dom_sf"/>
</dbReference>
<dbReference type="GO" id="GO:0005737">
    <property type="term" value="C:cytoplasm"/>
    <property type="evidence" value="ECO:0007669"/>
    <property type="project" value="TreeGrafter"/>
</dbReference>
<dbReference type="InterPro" id="IPR006073">
    <property type="entry name" value="GTP-bd"/>
</dbReference>
<dbReference type="GO" id="GO:0005524">
    <property type="term" value="F:ATP binding"/>
    <property type="evidence" value="ECO:0007669"/>
    <property type="project" value="UniProtKB-KW"/>
</dbReference>
<dbReference type="PANTHER" id="PTHR23305:SF18">
    <property type="entry name" value="OBG-TYPE G DOMAIN-CONTAINING PROTEIN"/>
    <property type="match status" value="1"/>
</dbReference>
<accession>B1I6T3</accession>
<reference evidence="8 9" key="2">
    <citation type="journal article" date="2008" name="Science">
        <title>Environmental genomics reveals a single-species ecosystem deep within Earth.</title>
        <authorList>
            <person name="Chivian D."/>
            <person name="Brodie E.L."/>
            <person name="Alm E.J."/>
            <person name="Culley D.E."/>
            <person name="Dehal P.S."/>
            <person name="Desantis T.Z."/>
            <person name="Gihring T.M."/>
            <person name="Lapidus A."/>
            <person name="Lin L.H."/>
            <person name="Lowry S.R."/>
            <person name="Moser D.P."/>
            <person name="Richardson P.M."/>
            <person name="Southam G."/>
            <person name="Wanger G."/>
            <person name="Pratt L.M."/>
            <person name="Andersen G.L."/>
            <person name="Hazen T.C."/>
            <person name="Brockman F.J."/>
            <person name="Arkin A.P."/>
            <person name="Onstott T.C."/>
        </authorList>
    </citation>
    <scope>NUCLEOTIDE SEQUENCE [LARGE SCALE GENOMIC DNA]</scope>
    <source>
        <strain evidence="8 9">MP104C</strain>
    </source>
</reference>
<feature type="domain" description="OBG-type G" evidence="6">
    <location>
        <begin position="1"/>
        <end position="216"/>
    </location>
</feature>
<dbReference type="InterPro" id="IPR027417">
    <property type="entry name" value="P-loop_NTPase"/>
</dbReference>
<evidence type="ECO:0000313" key="9">
    <source>
        <dbReference type="Proteomes" id="UP000008544"/>
    </source>
</evidence>
<sequence>MVPVPDARLETLARMVRPEKITPASVHFVDIAGLVRGASRGEGLGNRFLAHIREVDAVVHVVRLFTDPQVSHVEGGVDPVRDVQTVDTELCLADLETIARRLDRIEKAARLGDAAHRSEAAVLRRLEAGLNEGLPVRRQLLDAAESEHARGLHLLTARPAVYVANVAESDLGRPPGPALAALFEHARAEGAPVVVLSASFEAELAELEPADKEVFLADAGLTEPSVRALVRAGYNLLDLVTFFTTRRPELRAWTVRRGTTALEAAGKIHTDFARGFIRAEVLSFAEVEKSGDLNAAREQGRIRIEGRDYQVRDGDIIYFRFNVTSTS</sequence>
<evidence type="ECO:0000259" key="7">
    <source>
        <dbReference type="PROSITE" id="PS51880"/>
    </source>
</evidence>
<dbReference type="PIRSF" id="PIRSF006641">
    <property type="entry name" value="CHP00092"/>
    <property type="match status" value="1"/>
</dbReference>
<dbReference type="PROSITE" id="PS51710">
    <property type="entry name" value="G_OBG"/>
    <property type="match status" value="1"/>
</dbReference>
<dbReference type="Gene3D" id="3.40.50.300">
    <property type="entry name" value="P-loop containing nucleotide triphosphate hydrolases"/>
    <property type="match status" value="1"/>
</dbReference>
<protein>
    <submittedName>
        <fullName evidence="8">GTP-binding protein YchF</fullName>
    </submittedName>
</protein>
<evidence type="ECO:0000313" key="8">
    <source>
        <dbReference type="EMBL" id="ACA60705.1"/>
    </source>
</evidence>
<evidence type="ECO:0000256" key="5">
    <source>
        <dbReference type="ARBA" id="ARBA00022842"/>
    </source>
</evidence>
<dbReference type="PANTHER" id="PTHR23305">
    <property type="entry name" value="OBG GTPASE FAMILY"/>
    <property type="match status" value="1"/>
</dbReference>
<dbReference type="InterPro" id="IPR031167">
    <property type="entry name" value="G_OBG"/>
</dbReference>
<dbReference type="SUPFAM" id="SSF52540">
    <property type="entry name" value="P-loop containing nucleoside triphosphate hydrolases"/>
    <property type="match status" value="1"/>
</dbReference>
<dbReference type="GO" id="GO:0016887">
    <property type="term" value="F:ATP hydrolysis activity"/>
    <property type="evidence" value="ECO:0007669"/>
    <property type="project" value="InterPro"/>
</dbReference>
<dbReference type="InterPro" id="IPR012676">
    <property type="entry name" value="TGS-like"/>
</dbReference>
<evidence type="ECO:0000256" key="1">
    <source>
        <dbReference type="ARBA" id="ARBA00001946"/>
    </source>
</evidence>
<dbReference type="GO" id="GO:0005525">
    <property type="term" value="F:GTP binding"/>
    <property type="evidence" value="ECO:0007669"/>
    <property type="project" value="InterPro"/>
</dbReference>
<dbReference type="InterPro" id="IPR013029">
    <property type="entry name" value="YchF_C"/>
</dbReference>
<gene>
    <name evidence="8" type="ordered locus">Daud_2218</name>
</gene>
<dbReference type="Pfam" id="PF06071">
    <property type="entry name" value="YchF-GTPase_C"/>
    <property type="match status" value="1"/>
</dbReference>
<dbReference type="STRING" id="477974.Daud_2218"/>
<keyword evidence="2" id="KW-0479">Metal-binding</keyword>
<evidence type="ECO:0000256" key="3">
    <source>
        <dbReference type="ARBA" id="ARBA00022741"/>
    </source>
</evidence>
<reference evidence="9" key="1">
    <citation type="submission" date="2007-10" db="EMBL/GenBank/DDBJ databases">
        <title>Complete sequence of chromosome of Desulforudis audaxviator MP104C.</title>
        <authorList>
            <person name="Copeland A."/>
            <person name="Lucas S."/>
            <person name="Lapidus A."/>
            <person name="Barry K."/>
            <person name="Glavina del Rio T."/>
            <person name="Dalin E."/>
            <person name="Tice H."/>
            <person name="Bruce D."/>
            <person name="Pitluck S."/>
            <person name="Lowry S.R."/>
            <person name="Larimer F."/>
            <person name="Land M.L."/>
            <person name="Hauser L."/>
            <person name="Kyrpides N."/>
            <person name="Ivanova N.N."/>
            <person name="Richardson P."/>
        </authorList>
    </citation>
    <scope>NUCLEOTIDE SEQUENCE [LARGE SCALE GENOMIC DNA]</scope>
    <source>
        <strain evidence="9">MP104C</strain>
    </source>
</reference>
<evidence type="ECO:0000256" key="2">
    <source>
        <dbReference type="ARBA" id="ARBA00022723"/>
    </source>
</evidence>
<dbReference type="Pfam" id="PF01926">
    <property type="entry name" value="MMR_HSR1"/>
    <property type="match status" value="1"/>
</dbReference>
<dbReference type="FunFam" id="3.10.20.30:FF:000001">
    <property type="entry name" value="Ribosome-binding ATPase YchF"/>
    <property type="match status" value="1"/>
</dbReference>
<keyword evidence="5" id="KW-0460">Magnesium</keyword>
<dbReference type="AlphaFoldDB" id="B1I6T3"/>
<dbReference type="KEGG" id="dau:Daud_2218"/>
<dbReference type="Gene3D" id="3.10.20.30">
    <property type="match status" value="1"/>
</dbReference>
<dbReference type="CDD" id="cd01900">
    <property type="entry name" value="YchF"/>
    <property type="match status" value="1"/>
</dbReference>
<evidence type="ECO:0000256" key="4">
    <source>
        <dbReference type="ARBA" id="ARBA00022840"/>
    </source>
</evidence>
<keyword evidence="3" id="KW-0547">Nucleotide-binding</keyword>
<feature type="domain" description="TGS" evidence="7">
    <location>
        <begin position="238"/>
        <end position="321"/>
    </location>
</feature>
<dbReference type="EMBL" id="CP000860">
    <property type="protein sequence ID" value="ACA60705.1"/>
    <property type="molecule type" value="Genomic_DNA"/>
</dbReference>
<keyword evidence="4" id="KW-0067">ATP-binding</keyword>
<dbReference type="NCBIfam" id="TIGR00092">
    <property type="entry name" value="redox-regulated ATPase YchF"/>
    <property type="match status" value="1"/>
</dbReference>
<keyword evidence="9" id="KW-1185">Reference proteome</keyword>
<comment type="cofactor">
    <cofactor evidence="1">
        <name>Mg(2+)</name>
        <dbReference type="ChEBI" id="CHEBI:18420"/>
    </cofactor>
</comment>
<dbReference type="InterPro" id="IPR041706">
    <property type="entry name" value="YchF_N"/>
</dbReference>
<name>B1I6T3_DESAP</name>
<dbReference type="Proteomes" id="UP000008544">
    <property type="component" value="Chromosome"/>
</dbReference>
<dbReference type="SUPFAM" id="SSF81271">
    <property type="entry name" value="TGS-like"/>
    <property type="match status" value="1"/>
</dbReference>
<proteinExistence type="predicted"/>
<dbReference type="PROSITE" id="PS51880">
    <property type="entry name" value="TGS"/>
    <property type="match status" value="1"/>
</dbReference>
<dbReference type="FunFam" id="1.10.150.300:FF:000001">
    <property type="entry name" value="Ribosome-binding ATPase YchF"/>
    <property type="match status" value="1"/>
</dbReference>
<organism evidence="8 9">
    <name type="scientific">Desulforudis audaxviator (strain MP104C)</name>
    <dbReference type="NCBI Taxonomy" id="477974"/>
    <lineage>
        <taxon>Bacteria</taxon>
        <taxon>Bacillati</taxon>
        <taxon>Bacillota</taxon>
        <taxon>Clostridia</taxon>
        <taxon>Thermoanaerobacterales</taxon>
        <taxon>Candidatus Desulforudaceae</taxon>
        <taxon>Candidatus Desulforudis</taxon>
    </lineage>
</organism>
<evidence type="ECO:0000259" key="6">
    <source>
        <dbReference type="PROSITE" id="PS51710"/>
    </source>
</evidence>
<dbReference type="CDD" id="cd04867">
    <property type="entry name" value="TGS_YchF_OLA1"/>
    <property type="match status" value="1"/>
</dbReference>
<dbReference type="PRINTS" id="PR00326">
    <property type="entry name" value="GTP1OBG"/>
</dbReference>
<dbReference type="GO" id="GO:0046872">
    <property type="term" value="F:metal ion binding"/>
    <property type="evidence" value="ECO:0007669"/>
    <property type="project" value="UniProtKB-KW"/>
</dbReference>
<dbReference type="HOGENOM" id="CLU_018395_0_1_9"/>
<dbReference type="InterPro" id="IPR004396">
    <property type="entry name" value="ATPase_YchF/OLA1"/>
</dbReference>
<dbReference type="eggNOG" id="COG0012">
    <property type="taxonomic scope" value="Bacteria"/>
</dbReference>
<dbReference type="InterPro" id="IPR012675">
    <property type="entry name" value="Beta-grasp_dom_sf"/>
</dbReference>
<dbReference type="Gene3D" id="1.10.150.300">
    <property type="entry name" value="TGS-like domain"/>
    <property type="match status" value="1"/>
</dbReference>
<dbReference type="InterPro" id="IPR004095">
    <property type="entry name" value="TGS"/>
</dbReference>